<organism evidence="7 8">
    <name type="scientific">Acetoanaerobium pronyense</name>
    <dbReference type="NCBI Taxonomy" id="1482736"/>
    <lineage>
        <taxon>Bacteria</taxon>
        <taxon>Bacillati</taxon>
        <taxon>Bacillota</taxon>
        <taxon>Clostridia</taxon>
        <taxon>Peptostreptococcales</taxon>
        <taxon>Filifactoraceae</taxon>
        <taxon>Acetoanaerobium</taxon>
    </lineage>
</organism>
<comment type="subunit">
    <text evidence="6">Homodimer; the beta-strands of each monomer intercalate to form a hydrophobic core, while the alpha-helices form wings that extend away from the core.</text>
</comment>
<evidence type="ECO:0000313" key="8">
    <source>
        <dbReference type="Proteomes" id="UP001314903"/>
    </source>
</evidence>
<dbReference type="InterPro" id="IPR036107">
    <property type="entry name" value="CsrA_sf"/>
</dbReference>
<evidence type="ECO:0000256" key="4">
    <source>
        <dbReference type="ARBA" id="ARBA00022845"/>
    </source>
</evidence>
<dbReference type="Proteomes" id="UP001314903">
    <property type="component" value="Unassembled WGS sequence"/>
</dbReference>
<dbReference type="PANTHER" id="PTHR34984">
    <property type="entry name" value="CARBON STORAGE REGULATOR"/>
    <property type="match status" value="1"/>
</dbReference>
<dbReference type="InterPro" id="IPR003751">
    <property type="entry name" value="CsrA"/>
</dbReference>
<dbReference type="NCBIfam" id="TIGR00202">
    <property type="entry name" value="csrA"/>
    <property type="match status" value="1"/>
</dbReference>
<comment type="caution">
    <text evidence="7">The sequence shown here is derived from an EMBL/GenBank/DDBJ whole genome shotgun (WGS) entry which is preliminary data.</text>
</comment>
<protein>
    <recommendedName>
        <fullName evidence="6">Translational regulator CsrA</fullName>
    </recommendedName>
</protein>
<keyword evidence="5 6" id="KW-0694">RNA-binding</keyword>
<comment type="function">
    <text evidence="6">A translational regulator that binds mRNA to regulate translation initiation and/or mRNA stability. Usually binds in the 5'-UTR at or near the Shine-Dalgarno sequence preventing ribosome-binding, thus repressing translation. Its main target seems to be the major flagellin gene, while its function is anatagonized by FliW.</text>
</comment>
<comment type="similarity">
    <text evidence="6">Belongs to the CsrA/RsmA family.</text>
</comment>
<dbReference type="NCBIfam" id="NF002469">
    <property type="entry name" value="PRK01712.1"/>
    <property type="match status" value="1"/>
</dbReference>
<dbReference type="Gene3D" id="2.60.40.4380">
    <property type="entry name" value="Translational regulator CsrA"/>
    <property type="match status" value="1"/>
</dbReference>
<dbReference type="Pfam" id="PF02599">
    <property type="entry name" value="CsrA"/>
    <property type="match status" value="1"/>
</dbReference>
<keyword evidence="8" id="KW-1185">Reference proteome</keyword>
<dbReference type="RefSeq" id="WP_209660846.1">
    <property type="nucleotide sequence ID" value="NZ_JAGGLI010000015.1"/>
</dbReference>
<dbReference type="SUPFAM" id="SSF117130">
    <property type="entry name" value="CsrA-like"/>
    <property type="match status" value="1"/>
</dbReference>
<evidence type="ECO:0000313" key="7">
    <source>
        <dbReference type="EMBL" id="MBP2027786.1"/>
    </source>
</evidence>
<keyword evidence="4 6" id="KW-0810">Translation regulation</keyword>
<dbReference type="HAMAP" id="MF_00167">
    <property type="entry name" value="CsrA"/>
    <property type="match status" value="1"/>
</dbReference>
<evidence type="ECO:0000256" key="2">
    <source>
        <dbReference type="ARBA" id="ARBA00022491"/>
    </source>
</evidence>
<proteinExistence type="inferred from homology"/>
<gene>
    <name evidence="6" type="primary">csrA</name>
    <name evidence="7" type="ORF">J2Z35_001584</name>
</gene>
<accession>A0ABS4KKN4</accession>
<keyword evidence="1 6" id="KW-0963">Cytoplasm</keyword>
<evidence type="ECO:0000256" key="1">
    <source>
        <dbReference type="ARBA" id="ARBA00022490"/>
    </source>
</evidence>
<keyword evidence="2 6" id="KW-0678">Repressor</keyword>
<evidence type="ECO:0000256" key="5">
    <source>
        <dbReference type="ARBA" id="ARBA00022884"/>
    </source>
</evidence>
<comment type="subcellular location">
    <subcellularLocation>
        <location evidence="6">Cytoplasm</location>
    </subcellularLocation>
</comment>
<reference evidence="7 8" key="1">
    <citation type="submission" date="2021-03" db="EMBL/GenBank/DDBJ databases">
        <title>Genomic Encyclopedia of Type Strains, Phase IV (KMG-IV): sequencing the most valuable type-strain genomes for metagenomic binning, comparative biology and taxonomic classification.</title>
        <authorList>
            <person name="Goeker M."/>
        </authorList>
    </citation>
    <scope>NUCLEOTIDE SEQUENCE [LARGE SCALE GENOMIC DNA]</scope>
    <source>
        <strain evidence="7 8">DSM 27512</strain>
    </source>
</reference>
<sequence length="74" mass="8257">MLVLKRKSGESIMIGEDVEIKIVDIGDGTVKIGIEAPKSIEIMRKEVIEQVSEENKAAKSSKKINKETLKNLFK</sequence>
<evidence type="ECO:0000256" key="6">
    <source>
        <dbReference type="HAMAP-Rule" id="MF_00167"/>
    </source>
</evidence>
<evidence type="ECO:0000256" key="3">
    <source>
        <dbReference type="ARBA" id="ARBA00022795"/>
    </source>
</evidence>
<name>A0ABS4KKN4_9FIRM</name>
<keyword evidence="3 6" id="KW-1005">Bacterial flagellum biogenesis</keyword>
<dbReference type="EMBL" id="JAGGLI010000015">
    <property type="protein sequence ID" value="MBP2027786.1"/>
    <property type="molecule type" value="Genomic_DNA"/>
</dbReference>
<dbReference type="PANTHER" id="PTHR34984:SF1">
    <property type="entry name" value="CARBON STORAGE REGULATOR"/>
    <property type="match status" value="1"/>
</dbReference>